<dbReference type="InterPro" id="IPR039424">
    <property type="entry name" value="SBP_5"/>
</dbReference>
<dbReference type="SUPFAM" id="SSF53850">
    <property type="entry name" value="Periplasmic binding protein-like II"/>
    <property type="match status" value="1"/>
</dbReference>
<sequence>MRKGRLVASLAAVLSAALVAAGCGGGGSGSGEDGVVTLNWNEPQNPLIPADTTEENGGFIIDAMFTGLVRYRATDFKPENAMAESITSPDHQTYTIKIKPGWTFHDGTPVKAKNFVDAWNYAAYAPNAMLGSSFFEQIEGYDQVHPSAPGGGEQSGAKPPQPTAKTMSGLQVVNDDTFTVKLKSPLTIFPVMLGYSAFMPLPDSFFADPKKFEEHPIGNGPFKFDSRTPNVELNLSRYDKYAGDNKPTIKGAKFKAYDQLDAAYQDLISGQLDFLDAIPASALVGDKWHQDLGDKAKQKPGLLTQNLGIPIYDPKFKNPLLRKAISMSIDRKEIAKQVFAGGREPADGFATPAVDGYVPNQCGEACTFNPQKAKEYLQQAGGFQGTLTIESNADGGHDEWSKAVAASIKQNLGIDSTFVPTPTFGEFRDKARSFQFHGLFRTGWKADYPSLETFLTQLYRTGASSNDYGYSNPAFDAALDKANAAPSIEEANKQYAAAEKMLSEDMPIIPLWTQPIQYGFSDRIAQGEVVPNRELDLTTVRLNQ</sequence>
<dbReference type="CDD" id="cd00995">
    <property type="entry name" value="PBP2_NikA_DppA_OppA_like"/>
    <property type="match status" value="1"/>
</dbReference>
<protein>
    <submittedName>
        <fullName evidence="4">ABC transporter substrate-binding protein</fullName>
    </submittedName>
</protein>
<dbReference type="PROSITE" id="PS51257">
    <property type="entry name" value="PROKAR_LIPOPROTEIN"/>
    <property type="match status" value="1"/>
</dbReference>
<dbReference type="Gene3D" id="3.40.190.10">
    <property type="entry name" value="Periplasmic binding protein-like II"/>
    <property type="match status" value="1"/>
</dbReference>
<gene>
    <name evidence="4" type="ORF">ACFQ16_05305</name>
</gene>
<dbReference type="PANTHER" id="PTHR30290:SF83">
    <property type="entry name" value="ABC TRANSPORTER SUBSTRATE-BINDING PROTEIN"/>
    <property type="match status" value="1"/>
</dbReference>
<evidence type="ECO:0000256" key="1">
    <source>
        <dbReference type="SAM" id="MobiDB-lite"/>
    </source>
</evidence>
<feature type="chain" id="PRO_5045889949" evidence="2">
    <location>
        <begin position="21"/>
        <end position="544"/>
    </location>
</feature>
<feature type="domain" description="Solute-binding protein family 5" evidence="3">
    <location>
        <begin position="77"/>
        <end position="465"/>
    </location>
</feature>
<feature type="signal peptide" evidence="2">
    <location>
        <begin position="1"/>
        <end position="20"/>
    </location>
</feature>
<dbReference type="Proteomes" id="UP001597018">
    <property type="component" value="Unassembled WGS sequence"/>
</dbReference>
<keyword evidence="2" id="KW-0732">Signal</keyword>
<dbReference type="PIRSF" id="PIRSF002741">
    <property type="entry name" value="MppA"/>
    <property type="match status" value="1"/>
</dbReference>
<dbReference type="RefSeq" id="WP_263250995.1">
    <property type="nucleotide sequence ID" value="NZ_BAABLT010000033.1"/>
</dbReference>
<accession>A0ABW3FQL4</accession>
<dbReference type="InterPro" id="IPR000914">
    <property type="entry name" value="SBP_5_dom"/>
</dbReference>
<feature type="region of interest" description="Disordered" evidence="1">
    <location>
        <begin position="143"/>
        <end position="165"/>
    </location>
</feature>
<reference evidence="5" key="1">
    <citation type="journal article" date="2019" name="Int. J. Syst. Evol. Microbiol.">
        <title>The Global Catalogue of Microorganisms (GCM) 10K type strain sequencing project: providing services to taxonomists for standard genome sequencing and annotation.</title>
        <authorList>
            <consortium name="The Broad Institute Genomics Platform"/>
            <consortium name="The Broad Institute Genome Sequencing Center for Infectious Disease"/>
            <person name="Wu L."/>
            <person name="Ma J."/>
        </authorList>
    </citation>
    <scope>NUCLEOTIDE SEQUENCE [LARGE SCALE GENOMIC DNA]</scope>
    <source>
        <strain evidence="5">CCUG 56401</strain>
    </source>
</reference>
<evidence type="ECO:0000313" key="4">
    <source>
        <dbReference type="EMBL" id="MFD0919154.1"/>
    </source>
</evidence>
<proteinExistence type="predicted"/>
<evidence type="ECO:0000256" key="2">
    <source>
        <dbReference type="SAM" id="SignalP"/>
    </source>
</evidence>
<organism evidence="4 5">
    <name type="scientific">Saccharopolyspora rosea</name>
    <dbReference type="NCBI Taxonomy" id="524884"/>
    <lineage>
        <taxon>Bacteria</taxon>
        <taxon>Bacillati</taxon>
        <taxon>Actinomycetota</taxon>
        <taxon>Actinomycetes</taxon>
        <taxon>Pseudonocardiales</taxon>
        <taxon>Pseudonocardiaceae</taxon>
        <taxon>Saccharopolyspora</taxon>
    </lineage>
</organism>
<evidence type="ECO:0000259" key="3">
    <source>
        <dbReference type="Pfam" id="PF00496"/>
    </source>
</evidence>
<dbReference type="PANTHER" id="PTHR30290">
    <property type="entry name" value="PERIPLASMIC BINDING COMPONENT OF ABC TRANSPORTER"/>
    <property type="match status" value="1"/>
</dbReference>
<dbReference type="Gene3D" id="3.10.105.10">
    <property type="entry name" value="Dipeptide-binding Protein, Domain 3"/>
    <property type="match status" value="1"/>
</dbReference>
<name>A0ABW3FQL4_9PSEU</name>
<dbReference type="Gene3D" id="3.90.76.10">
    <property type="entry name" value="Dipeptide-binding Protein, Domain 1"/>
    <property type="match status" value="1"/>
</dbReference>
<comment type="caution">
    <text evidence="4">The sequence shown here is derived from an EMBL/GenBank/DDBJ whole genome shotgun (WGS) entry which is preliminary data.</text>
</comment>
<dbReference type="EMBL" id="JBHTIW010000002">
    <property type="protein sequence ID" value="MFD0919154.1"/>
    <property type="molecule type" value="Genomic_DNA"/>
</dbReference>
<keyword evidence="5" id="KW-1185">Reference proteome</keyword>
<evidence type="ECO:0000313" key="5">
    <source>
        <dbReference type="Proteomes" id="UP001597018"/>
    </source>
</evidence>
<dbReference type="Pfam" id="PF00496">
    <property type="entry name" value="SBP_bac_5"/>
    <property type="match status" value="1"/>
</dbReference>
<dbReference type="InterPro" id="IPR030678">
    <property type="entry name" value="Peptide/Ni-bd"/>
</dbReference>